<name>I4Z4Q6_9HYPH</name>
<dbReference type="PROSITE" id="PS51063">
    <property type="entry name" value="HTH_CRP_2"/>
    <property type="match status" value="1"/>
</dbReference>
<dbReference type="AlphaFoldDB" id="I4Z4Q6"/>
<proteinExistence type="predicted"/>
<dbReference type="InterPro" id="IPR012318">
    <property type="entry name" value="HTH_CRP"/>
</dbReference>
<evidence type="ECO:0000313" key="3">
    <source>
        <dbReference type="Proteomes" id="UP000003947"/>
    </source>
</evidence>
<dbReference type="InterPro" id="IPR036390">
    <property type="entry name" value="WH_DNA-bd_sf"/>
</dbReference>
<accession>I4Z4Q6</accession>
<keyword evidence="3" id="KW-1185">Reference proteome</keyword>
<dbReference type="PATRIC" id="fig|864069.3.peg.197"/>
<dbReference type="EMBL" id="JH660633">
    <property type="protein sequence ID" value="EIM31198.1"/>
    <property type="molecule type" value="Genomic_DNA"/>
</dbReference>
<dbReference type="HOGENOM" id="CLU_2753358_0_0_5"/>
<gene>
    <name evidence="2" type="ORF">MicloDRAFT_00001880</name>
</gene>
<dbReference type="eggNOG" id="COG0664">
    <property type="taxonomic scope" value="Bacteria"/>
</dbReference>
<feature type="domain" description="HTH crp-type" evidence="1">
    <location>
        <begin position="1"/>
        <end position="53"/>
    </location>
</feature>
<dbReference type="STRING" id="864069.MicloDRAFT_00001880"/>
<organism evidence="2 3">
    <name type="scientific">Microvirga lotononidis</name>
    <dbReference type="NCBI Taxonomy" id="864069"/>
    <lineage>
        <taxon>Bacteria</taxon>
        <taxon>Pseudomonadati</taxon>
        <taxon>Pseudomonadota</taxon>
        <taxon>Alphaproteobacteria</taxon>
        <taxon>Hyphomicrobiales</taxon>
        <taxon>Methylobacteriaceae</taxon>
        <taxon>Microvirga</taxon>
    </lineage>
</organism>
<reference evidence="2 3" key="1">
    <citation type="submission" date="2012-02" db="EMBL/GenBank/DDBJ databases">
        <title>Improved High-Quality Draft sequence of Microvirga sp. WSM3557.</title>
        <authorList>
            <consortium name="US DOE Joint Genome Institute"/>
            <person name="Lucas S."/>
            <person name="Han J."/>
            <person name="Lapidus A."/>
            <person name="Cheng J.-F."/>
            <person name="Goodwin L."/>
            <person name="Pitluck S."/>
            <person name="Peters L."/>
            <person name="Zhang X."/>
            <person name="Detter J.C."/>
            <person name="Han C."/>
            <person name="Tapia R."/>
            <person name="Land M."/>
            <person name="Hauser L."/>
            <person name="Kyrpides N."/>
            <person name="Ivanova N."/>
            <person name="Pagani I."/>
            <person name="Brau L."/>
            <person name="Yates R."/>
            <person name="O'Hara G."/>
            <person name="Rui T."/>
            <person name="Howieson J."/>
            <person name="Reeve W."/>
            <person name="Woyke T."/>
        </authorList>
    </citation>
    <scope>NUCLEOTIDE SEQUENCE [LARGE SCALE GENOMIC DNA]</scope>
    <source>
        <strain evidence="2 3">WSM3557</strain>
    </source>
</reference>
<protein>
    <recommendedName>
        <fullName evidence="1">HTH crp-type domain-containing protein</fullName>
    </recommendedName>
</protein>
<dbReference type="Pfam" id="PF13545">
    <property type="entry name" value="HTH_Crp_2"/>
    <property type="match status" value="1"/>
</dbReference>
<dbReference type="SUPFAM" id="SSF46785">
    <property type="entry name" value="Winged helix' DNA-binding domain"/>
    <property type="match status" value="1"/>
</dbReference>
<sequence length="70" mass="7734">MAHDTSYDLPVTQEDLADAIRMSMVHVNRTLMVLRAAGAVEFQSGKLTVSDRDELVEIAELDAGCSHHHQ</sequence>
<evidence type="ECO:0000259" key="1">
    <source>
        <dbReference type="PROSITE" id="PS51063"/>
    </source>
</evidence>
<dbReference type="GO" id="GO:0006355">
    <property type="term" value="P:regulation of DNA-templated transcription"/>
    <property type="evidence" value="ECO:0007669"/>
    <property type="project" value="InterPro"/>
</dbReference>
<dbReference type="GO" id="GO:0003677">
    <property type="term" value="F:DNA binding"/>
    <property type="evidence" value="ECO:0007669"/>
    <property type="project" value="InterPro"/>
</dbReference>
<dbReference type="Gene3D" id="1.10.10.10">
    <property type="entry name" value="Winged helix-like DNA-binding domain superfamily/Winged helix DNA-binding domain"/>
    <property type="match status" value="1"/>
</dbReference>
<dbReference type="InterPro" id="IPR036388">
    <property type="entry name" value="WH-like_DNA-bd_sf"/>
</dbReference>
<evidence type="ECO:0000313" key="2">
    <source>
        <dbReference type="EMBL" id="EIM31198.1"/>
    </source>
</evidence>
<dbReference type="Proteomes" id="UP000003947">
    <property type="component" value="Unassembled WGS sequence"/>
</dbReference>